<gene>
    <name evidence="4" type="ORF">MG292_11200</name>
</gene>
<dbReference type="CDD" id="cd03401">
    <property type="entry name" value="SPFH_prohibitin"/>
    <property type="match status" value="1"/>
</dbReference>
<dbReference type="RefSeq" id="WP_264532640.1">
    <property type="nucleotide sequence ID" value="NZ_CP092332.1"/>
</dbReference>
<dbReference type="PANTHER" id="PTHR23222">
    <property type="entry name" value="PROHIBITIN"/>
    <property type="match status" value="1"/>
</dbReference>
<dbReference type="Pfam" id="PF01145">
    <property type="entry name" value="Band_7"/>
    <property type="match status" value="1"/>
</dbReference>
<dbReference type="InterPro" id="IPR000163">
    <property type="entry name" value="Prohibitin"/>
</dbReference>
<accession>A0ABY8N7R0</accession>
<dbReference type="PANTHER" id="PTHR23222:SF1">
    <property type="entry name" value="PROHIBITIN-2"/>
    <property type="match status" value="1"/>
</dbReference>
<keyword evidence="5" id="KW-1185">Reference proteome</keyword>
<name>A0ABY8N7R0_9FLAO</name>
<keyword evidence="2" id="KW-0472">Membrane</keyword>
<dbReference type="Gene3D" id="3.30.479.30">
    <property type="entry name" value="Band 7 domain"/>
    <property type="match status" value="1"/>
</dbReference>
<evidence type="ECO:0000313" key="5">
    <source>
        <dbReference type="Proteomes" id="UP001232117"/>
    </source>
</evidence>
<organism evidence="4 5">
    <name type="scientific">Flavobacterium keumense</name>
    <dbReference type="NCBI Taxonomy" id="1306518"/>
    <lineage>
        <taxon>Bacteria</taxon>
        <taxon>Pseudomonadati</taxon>
        <taxon>Bacteroidota</taxon>
        <taxon>Flavobacteriia</taxon>
        <taxon>Flavobacteriales</taxon>
        <taxon>Flavobacteriaceae</taxon>
        <taxon>Flavobacterium</taxon>
    </lineage>
</organism>
<dbReference type="Proteomes" id="UP001232117">
    <property type="component" value="Chromosome"/>
</dbReference>
<evidence type="ECO:0000313" key="4">
    <source>
        <dbReference type="EMBL" id="WGK94631.1"/>
    </source>
</evidence>
<sequence length="302" mass="33879">MIAFVVFGSILIFLSFSLKNSLNPLSRFTHIFKIAGFALLVVGALSSMFKQIDAGNVGVKSLYGNVEPDVLESGLHIINPLLDVTDFDIQTQNYTMSAIHDEGSKEGDDAIRVLSNDGLEVVIDLTVLYRISPELAPKIFKEIGVNYADKIVRPVTRTRIRDNAVYYDAVALYSTKRNEFQQRIFKSIETDFKERGLILEQLLIRNINLPASVKTTIESKINAEQDAQKMTFILQKEKQEAERKRVEAQGIADYQRIISTGLSDKQLQYEQIKAQKELAASPNTKIIFMNGKSSAPVILSDK</sequence>
<evidence type="ECO:0000256" key="2">
    <source>
        <dbReference type="ARBA" id="ARBA00023136"/>
    </source>
</evidence>
<feature type="domain" description="Band 7" evidence="3">
    <location>
        <begin position="47"/>
        <end position="221"/>
    </location>
</feature>
<dbReference type="InterPro" id="IPR036013">
    <property type="entry name" value="Band_7/SPFH_dom_sf"/>
</dbReference>
<evidence type="ECO:0000256" key="1">
    <source>
        <dbReference type="ARBA" id="ARBA00004167"/>
    </source>
</evidence>
<dbReference type="InterPro" id="IPR001107">
    <property type="entry name" value="Band_7"/>
</dbReference>
<dbReference type="PRINTS" id="PR00679">
    <property type="entry name" value="PROHIBITIN"/>
</dbReference>
<comment type="subcellular location">
    <subcellularLocation>
        <location evidence="1">Membrane</location>
        <topology evidence="1">Single-pass membrane protein</topology>
    </subcellularLocation>
</comment>
<proteinExistence type="predicted"/>
<dbReference type="SMART" id="SM00244">
    <property type="entry name" value="PHB"/>
    <property type="match status" value="1"/>
</dbReference>
<dbReference type="SUPFAM" id="SSF117892">
    <property type="entry name" value="Band 7/SPFH domain"/>
    <property type="match status" value="1"/>
</dbReference>
<dbReference type="EMBL" id="CP092332">
    <property type="protein sequence ID" value="WGK94631.1"/>
    <property type="molecule type" value="Genomic_DNA"/>
</dbReference>
<evidence type="ECO:0000259" key="3">
    <source>
        <dbReference type="SMART" id="SM00244"/>
    </source>
</evidence>
<protein>
    <submittedName>
        <fullName evidence="4">Prohibitin family protein</fullName>
    </submittedName>
</protein>
<reference evidence="4 5" key="1">
    <citation type="submission" date="2023-06" db="EMBL/GenBank/DDBJ databases">
        <title>Complete Genome Sequence of Flavobacterium keumense K3R-10.</title>
        <authorList>
            <person name="Jeong H."/>
            <person name="Jhang S.Y."/>
            <person name="Kim J.N."/>
        </authorList>
    </citation>
    <scope>NUCLEOTIDE SEQUENCE [LARGE SCALE GENOMIC DNA]</scope>
    <source>
        <strain evidence="4 5">K3R-10</strain>
    </source>
</reference>